<evidence type="ECO:0000259" key="2">
    <source>
        <dbReference type="PROSITE" id="PS50097"/>
    </source>
</evidence>
<dbReference type="Proteomes" id="UP000298061">
    <property type="component" value="Unassembled WGS sequence"/>
</dbReference>
<dbReference type="PROSITE" id="PS50097">
    <property type="entry name" value="BTB"/>
    <property type="match status" value="2"/>
</dbReference>
<evidence type="ECO:0000313" key="3">
    <source>
        <dbReference type="EMBL" id="TFY77684.1"/>
    </source>
</evidence>
<evidence type="ECO:0000256" key="1">
    <source>
        <dbReference type="SAM" id="MobiDB-lite"/>
    </source>
</evidence>
<dbReference type="PANTHER" id="PTHR24410:SF23">
    <property type="entry name" value="BTB DOMAIN-CONTAINING PROTEIN-RELATED"/>
    <property type="match status" value="1"/>
</dbReference>
<dbReference type="PANTHER" id="PTHR24410">
    <property type="entry name" value="HL07962P-RELATED"/>
    <property type="match status" value="1"/>
</dbReference>
<sequence>MTDSADTPSPPSSVREPRVADEPFNDTTADVILRTSDKVDFYVYKNILSLASPFFKDMFCLPQSKPASDPSVGDGTMASHPIIDVSEDARTMNLALRFCYPMRKPTMTELKDVGPVLLAACKYDMDTVFDVAKVSLAQSRLFPPAPQDADVPFHDKAADIILRSSDHIDFHTHSVILSFASPVFKDMILSHQKADAGSAADGNAGHATIINVSENSRILNFVLRRCYPAHVPPLTQLNDAHLVLAAGVKYGIDIVRDYVATALIELVDQDILGVLSIALRYRLNDNSATSPHASITSFCAITHAAVRQPPP</sequence>
<evidence type="ECO:0000313" key="4">
    <source>
        <dbReference type="Proteomes" id="UP000298061"/>
    </source>
</evidence>
<dbReference type="STRING" id="135208.A0A4Y9ZTX3"/>
<name>A0A4Y9ZTX3_9AGAM</name>
<gene>
    <name evidence="3" type="ORF">EWM64_g6328</name>
</gene>
<dbReference type="SUPFAM" id="SSF54695">
    <property type="entry name" value="POZ domain"/>
    <property type="match status" value="2"/>
</dbReference>
<feature type="domain" description="BTB" evidence="2">
    <location>
        <begin position="29"/>
        <end position="100"/>
    </location>
</feature>
<accession>A0A4Y9ZTX3</accession>
<dbReference type="AlphaFoldDB" id="A0A4Y9ZTX3"/>
<proteinExistence type="predicted"/>
<comment type="caution">
    <text evidence="3">The sequence shown here is derived from an EMBL/GenBank/DDBJ whole genome shotgun (WGS) entry which is preliminary data.</text>
</comment>
<dbReference type="InterPro" id="IPR011333">
    <property type="entry name" value="SKP1/BTB/POZ_sf"/>
</dbReference>
<dbReference type="InterPro" id="IPR051481">
    <property type="entry name" value="BTB-POZ/Galectin-3-binding"/>
</dbReference>
<dbReference type="CDD" id="cd18186">
    <property type="entry name" value="BTB_POZ_ZBTB_KLHL-like"/>
    <property type="match status" value="2"/>
</dbReference>
<dbReference type="Pfam" id="PF00651">
    <property type="entry name" value="BTB"/>
    <property type="match status" value="2"/>
</dbReference>
<dbReference type="InterPro" id="IPR000210">
    <property type="entry name" value="BTB/POZ_dom"/>
</dbReference>
<keyword evidence="4" id="KW-1185">Reference proteome</keyword>
<feature type="region of interest" description="Disordered" evidence="1">
    <location>
        <begin position="1"/>
        <end position="21"/>
    </location>
</feature>
<protein>
    <recommendedName>
        <fullName evidence="2">BTB domain-containing protein</fullName>
    </recommendedName>
</protein>
<dbReference type="Gene3D" id="3.30.710.10">
    <property type="entry name" value="Potassium Channel Kv1.1, Chain A"/>
    <property type="match status" value="2"/>
</dbReference>
<dbReference type="EMBL" id="SFCI01000848">
    <property type="protein sequence ID" value="TFY77684.1"/>
    <property type="molecule type" value="Genomic_DNA"/>
</dbReference>
<reference evidence="3 4" key="1">
    <citation type="submission" date="2019-02" db="EMBL/GenBank/DDBJ databases">
        <title>Genome sequencing of the rare red list fungi Hericium alpestre (H. flagellum).</title>
        <authorList>
            <person name="Buettner E."/>
            <person name="Kellner H."/>
        </authorList>
    </citation>
    <scope>NUCLEOTIDE SEQUENCE [LARGE SCALE GENOMIC DNA]</scope>
    <source>
        <strain evidence="3 4">DSM 108284</strain>
    </source>
</reference>
<dbReference type="SMART" id="SM00225">
    <property type="entry name" value="BTB"/>
    <property type="match status" value="2"/>
</dbReference>
<organism evidence="3 4">
    <name type="scientific">Hericium alpestre</name>
    <dbReference type="NCBI Taxonomy" id="135208"/>
    <lineage>
        <taxon>Eukaryota</taxon>
        <taxon>Fungi</taxon>
        <taxon>Dikarya</taxon>
        <taxon>Basidiomycota</taxon>
        <taxon>Agaricomycotina</taxon>
        <taxon>Agaricomycetes</taxon>
        <taxon>Russulales</taxon>
        <taxon>Hericiaceae</taxon>
        <taxon>Hericium</taxon>
    </lineage>
</organism>
<feature type="domain" description="BTB" evidence="2">
    <location>
        <begin position="158"/>
        <end position="231"/>
    </location>
</feature>
<dbReference type="OrthoDB" id="3184970at2759"/>